<proteinExistence type="predicted"/>
<evidence type="ECO:0000256" key="1">
    <source>
        <dbReference type="SAM" id="MobiDB-lite"/>
    </source>
</evidence>
<evidence type="ECO:0000313" key="3">
    <source>
        <dbReference type="Proteomes" id="UP001153678"/>
    </source>
</evidence>
<dbReference type="OrthoDB" id="10588416at2759"/>
<dbReference type="EMBL" id="CAMKVN010013533">
    <property type="protein sequence ID" value="CAI2196038.1"/>
    <property type="molecule type" value="Genomic_DNA"/>
</dbReference>
<accession>A0A9W4X9I1</accession>
<keyword evidence="3" id="KW-1185">Reference proteome</keyword>
<gene>
    <name evidence="2" type="ORF">FWILDA_LOCUS17377</name>
</gene>
<feature type="compositionally biased region" description="Basic and acidic residues" evidence="1">
    <location>
        <begin position="203"/>
        <end position="233"/>
    </location>
</feature>
<dbReference type="Proteomes" id="UP001153678">
    <property type="component" value="Unassembled WGS sequence"/>
</dbReference>
<dbReference type="AlphaFoldDB" id="A0A9W4X9I1"/>
<feature type="region of interest" description="Disordered" evidence="1">
    <location>
        <begin position="172"/>
        <end position="267"/>
    </location>
</feature>
<dbReference type="SUPFAM" id="SSF116878">
    <property type="entry name" value="TrmE connector domain"/>
    <property type="match status" value="1"/>
</dbReference>
<reference evidence="2" key="1">
    <citation type="submission" date="2022-08" db="EMBL/GenBank/DDBJ databases">
        <authorList>
            <person name="Kallberg Y."/>
            <person name="Tangrot J."/>
            <person name="Rosling A."/>
        </authorList>
    </citation>
    <scope>NUCLEOTIDE SEQUENCE</scope>
    <source>
        <strain evidence="2">Wild A</strain>
    </source>
</reference>
<dbReference type="InterPro" id="IPR027417">
    <property type="entry name" value="P-loop_NTPase"/>
</dbReference>
<dbReference type="InterPro" id="IPR027368">
    <property type="entry name" value="MnmE_dom2"/>
</dbReference>
<feature type="non-terminal residue" evidence="2">
    <location>
        <position position="1"/>
    </location>
</feature>
<organism evidence="2 3">
    <name type="scientific">Funneliformis geosporum</name>
    <dbReference type="NCBI Taxonomy" id="1117311"/>
    <lineage>
        <taxon>Eukaryota</taxon>
        <taxon>Fungi</taxon>
        <taxon>Fungi incertae sedis</taxon>
        <taxon>Mucoromycota</taxon>
        <taxon>Glomeromycotina</taxon>
        <taxon>Glomeromycetes</taxon>
        <taxon>Glomerales</taxon>
        <taxon>Glomeraceae</taxon>
        <taxon>Funneliformis</taxon>
    </lineage>
</organism>
<evidence type="ECO:0000313" key="2">
    <source>
        <dbReference type="EMBL" id="CAI2196038.1"/>
    </source>
</evidence>
<sequence>AKNKQLTELETKINELFASDLINNLSAYPYLSQSWQQAKLSTLIQQLATIIKELKKETYLDALCSDLETSYKLVKELSGKEYNNDLLDIIFIEEKYNNFRNVCRAARQEIKNKIEEAKMEIAEVFADGEYFDLQPQYCFSVYECRDSQQLSGCEKQINDLIQTLANISEEARKEKERIARETTQEKQEQAKKEREKQQKKKTDKNNQDRQAEKLQEEIDKKVEELQNKLRDLENSGGTDNPSSQREKEDLNKQLWDLKMDDLTKKSP</sequence>
<name>A0A9W4X9I1_9GLOM</name>
<comment type="caution">
    <text evidence="2">The sequence shown here is derived from an EMBL/GenBank/DDBJ whole genome shotgun (WGS) entry which is preliminary data.</text>
</comment>
<dbReference type="Gene3D" id="1.20.120.430">
    <property type="entry name" value="tRNA modification GTPase MnmE domain 2"/>
    <property type="match status" value="1"/>
</dbReference>
<feature type="non-terminal residue" evidence="2">
    <location>
        <position position="267"/>
    </location>
</feature>
<feature type="compositionally biased region" description="Basic and acidic residues" evidence="1">
    <location>
        <begin position="244"/>
        <end position="267"/>
    </location>
</feature>
<feature type="compositionally biased region" description="Basic and acidic residues" evidence="1">
    <location>
        <begin position="172"/>
        <end position="196"/>
    </location>
</feature>
<protein>
    <submittedName>
        <fullName evidence="2">8917_t:CDS:1</fullName>
    </submittedName>
</protein>
<dbReference type="Gene3D" id="3.40.50.300">
    <property type="entry name" value="P-loop containing nucleotide triphosphate hydrolases"/>
    <property type="match status" value="1"/>
</dbReference>